<feature type="compositionally biased region" description="Low complexity" evidence="1">
    <location>
        <begin position="1"/>
        <end position="16"/>
    </location>
</feature>
<sequence>MHQLGSAAGPSHPGAAELGAAGTAPLEPREGMVSAEYAAPGRPGSSSVGPVVAPVPGGGRVSGGVVVEGLDSDECASGGAAGWIGGVAGVSGVAGVGGAQVEQRVLSDGL</sequence>
<comment type="caution">
    <text evidence="2">The sequence shown here is derived from an EMBL/GenBank/DDBJ whole genome shotgun (WGS) entry which is preliminary data.</text>
</comment>
<name>A0ABP5JQL8_9ACTN</name>
<keyword evidence="3" id="KW-1185">Reference proteome</keyword>
<proteinExistence type="predicted"/>
<dbReference type="Proteomes" id="UP001500897">
    <property type="component" value="Unassembled WGS sequence"/>
</dbReference>
<feature type="compositionally biased region" description="Low complexity" evidence="1">
    <location>
        <begin position="38"/>
        <end position="53"/>
    </location>
</feature>
<protein>
    <submittedName>
        <fullName evidence="2">Uncharacterized protein</fullName>
    </submittedName>
</protein>
<gene>
    <name evidence="2" type="ORF">GCM10009759_69410</name>
</gene>
<accession>A0ABP5JQL8</accession>
<evidence type="ECO:0000256" key="1">
    <source>
        <dbReference type="SAM" id="MobiDB-lite"/>
    </source>
</evidence>
<feature type="region of interest" description="Disordered" evidence="1">
    <location>
        <begin position="1"/>
        <end position="53"/>
    </location>
</feature>
<organism evidence="2 3">
    <name type="scientific">Kitasatospora saccharophila</name>
    <dbReference type="NCBI Taxonomy" id="407973"/>
    <lineage>
        <taxon>Bacteria</taxon>
        <taxon>Bacillati</taxon>
        <taxon>Actinomycetota</taxon>
        <taxon>Actinomycetes</taxon>
        <taxon>Kitasatosporales</taxon>
        <taxon>Streptomycetaceae</taxon>
        <taxon>Kitasatospora</taxon>
    </lineage>
</organism>
<dbReference type="EMBL" id="BAAANS010000073">
    <property type="protein sequence ID" value="GAA2120499.1"/>
    <property type="molecule type" value="Genomic_DNA"/>
</dbReference>
<evidence type="ECO:0000313" key="2">
    <source>
        <dbReference type="EMBL" id="GAA2120499.1"/>
    </source>
</evidence>
<evidence type="ECO:0000313" key="3">
    <source>
        <dbReference type="Proteomes" id="UP001500897"/>
    </source>
</evidence>
<reference evidence="3" key="1">
    <citation type="journal article" date="2019" name="Int. J. Syst. Evol. Microbiol.">
        <title>The Global Catalogue of Microorganisms (GCM) 10K type strain sequencing project: providing services to taxonomists for standard genome sequencing and annotation.</title>
        <authorList>
            <consortium name="The Broad Institute Genomics Platform"/>
            <consortium name="The Broad Institute Genome Sequencing Center for Infectious Disease"/>
            <person name="Wu L."/>
            <person name="Ma J."/>
        </authorList>
    </citation>
    <scope>NUCLEOTIDE SEQUENCE [LARGE SCALE GENOMIC DNA]</scope>
    <source>
        <strain evidence="3">JCM 14559</strain>
    </source>
</reference>